<evidence type="ECO:0000313" key="1">
    <source>
        <dbReference type="EMBL" id="VFK22156.1"/>
    </source>
</evidence>
<dbReference type="EMBL" id="CAADFN010000111">
    <property type="protein sequence ID" value="VFK22156.1"/>
    <property type="molecule type" value="Genomic_DNA"/>
</dbReference>
<name>A0A450WYP8_9GAMM</name>
<dbReference type="AlphaFoldDB" id="A0A450WYP8"/>
<accession>A0A450WYP8</accession>
<proteinExistence type="predicted"/>
<sequence>MEPGPSRSGSGAKRQPILGVMHKILLREGQIDQEKEHFWMVGLDVGRRPLFIELVAIGGSYHANIKPAEAHFG</sequence>
<organism evidence="1">
    <name type="scientific">Candidatus Kentrum sp. LFY</name>
    <dbReference type="NCBI Taxonomy" id="2126342"/>
    <lineage>
        <taxon>Bacteria</taxon>
        <taxon>Pseudomonadati</taxon>
        <taxon>Pseudomonadota</taxon>
        <taxon>Gammaproteobacteria</taxon>
        <taxon>Candidatus Kentrum</taxon>
    </lineage>
</organism>
<gene>
    <name evidence="1" type="ORF">BECKLFY1418C_GA0070996_11116</name>
</gene>
<protein>
    <submittedName>
        <fullName evidence="1">Uncharacterized protein</fullName>
    </submittedName>
</protein>
<reference evidence="1" key="1">
    <citation type="submission" date="2019-02" db="EMBL/GenBank/DDBJ databases">
        <authorList>
            <person name="Gruber-Vodicka R. H."/>
            <person name="Seah K. B. B."/>
        </authorList>
    </citation>
    <scope>NUCLEOTIDE SEQUENCE</scope>
    <source>
        <strain evidence="1">BECK_BY7</strain>
    </source>
</reference>